<comment type="caution">
    <text evidence="3">The sequence shown here is derived from an EMBL/GenBank/DDBJ whole genome shotgun (WGS) entry which is preliminary data.</text>
</comment>
<dbReference type="Proteomes" id="UP000295479">
    <property type="component" value="Unassembled WGS sequence"/>
</dbReference>
<dbReference type="EMBL" id="SMFK01000002">
    <property type="protein sequence ID" value="TDD98623.1"/>
    <property type="molecule type" value="Genomic_DNA"/>
</dbReference>
<evidence type="ECO:0000313" key="4">
    <source>
        <dbReference type="Proteomes" id="UP000295479"/>
    </source>
</evidence>
<organism evidence="3 4">
    <name type="scientific">Flavobacterium cellulosilyticum</name>
    <dbReference type="NCBI Taxonomy" id="2541731"/>
    <lineage>
        <taxon>Bacteria</taxon>
        <taxon>Pseudomonadati</taxon>
        <taxon>Bacteroidota</taxon>
        <taxon>Flavobacteriia</taxon>
        <taxon>Flavobacteriales</taxon>
        <taxon>Flavobacteriaceae</taxon>
        <taxon>Flavobacterium</taxon>
    </lineage>
</organism>
<dbReference type="RefSeq" id="WP_132002610.1">
    <property type="nucleotide sequence ID" value="NZ_SMFK01000002.1"/>
</dbReference>
<feature type="domain" description="2TM" evidence="2">
    <location>
        <begin position="26"/>
        <end position="107"/>
    </location>
</feature>
<accession>A0A4R5CJU0</accession>
<reference evidence="3 4" key="1">
    <citation type="submission" date="2019-03" db="EMBL/GenBank/DDBJ databases">
        <title>Flavobacterium AR-3-4 sp. nov. isolated from arctic soil.</title>
        <authorList>
            <person name="Chaudhary D.K."/>
        </authorList>
    </citation>
    <scope>NUCLEOTIDE SEQUENCE [LARGE SCALE GENOMIC DNA]</scope>
    <source>
        <strain evidence="3 4">AR-3-4</strain>
    </source>
</reference>
<keyword evidence="1" id="KW-0812">Transmembrane</keyword>
<gene>
    <name evidence="3" type="ORF">E0F76_05720</name>
</gene>
<dbReference type="OrthoDB" id="1495672at2"/>
<dbReference type="Pfam" id="PF13239">
    <property type="entry name" value="2TM"/>
    <property type="match status" value="1"/>
</dbReference>
<feature type="transmembrane region" description="Helical" evidence="1">
    <location>
        <begin position="72"/>
        <end position="92"/>
    </location>
</feature>
<protein>
    <submittedName>
        <fullName evidence="3">2TM domain-containing protein</fullName>
    </submittedName>
</protein>
<keyword evidence="1" id="KW-1133">Transmembrane helix</keyword>
<keyword evidence="1" id="KW-0472">Membrane</keyword>
<keyword evidence="4" id="KW-1185">Reference proteome</keyword>
<sequence>MGRYYKRGFDDDQYEINNPDERYNMAYKRVKKIKGFYIHFLVYILVNGFILARKFYKHGDEDFWNWDTFSTALFWGIGIIAHASSVFGKNLFFGKNWEERKIQEFLEKDKEQERKWE</sequence>
<evidence type="ECO:0000313" key="3">
    <source>
        <dbReference type="EMBL" id="TDD98623.1"/>
    </source>
</evidence>
<evidence type="ECO:0000259" key="2">
    <source>
        <dbReference type="Pfam" id="PF13239"/>
    </source>
</evidence>
<evidence type="ECO:0000256" key="1">
    <source>
        <dbReference type="SAM" id="Phobius"/>
    </source>
</evidence>
<dbReference type="InterPro" id="IPR025698">
    <property type="entry name" value="2TM_dom"/>
</dbReference>
<feature type="transmembrane region" description="Helical" evidence="1">
    <location>
        <begin position="35"/>
        <end position="52"/>
    </location>
</feature>
<dbReference type="AlphaFoldDB" id="A0A4R5CJU0"/>
<name>A0A4R5CJU0_9FLAO</name>
<proteinExistence type="predicted"/>